<organism evidence="2 3">
    <name type="scientific">Candidatus Portnoybacteria bacterium CG_4_10_14_0_2_um_filter_39_11</name>
    <dbReference type="NCBI Taxonomy" id="1974797"/>
    <lineage>
        <taxon>Bacteria</taxon>
        <taxon>Candidatus Portnoyibacteriota</taxon>
    </lineage>
</organism>
<comment type="caution">
    <text evidence="2">The sequence shown here is derived from an EMBL/GenBank/DDBJ whole genome shotgun (WGS) entry which is preliminary data.</text>
</comment>
<dbReference type="AlphaFoldDB" id="A0A2M7UHF6"/>
<gene>
    <name evidence="2" type="ORF">COY09_02455</name>
</gene>
<keyword evidence="1" id="KW-0472">Membrane</keyword>
<proteinExistence type="predicted"/>
<feature type="transmembrane region" description="Helical" evidence="1">
    <location>
        <begin position="7"/>
        <end position="26"/>
    </location>
</feature>
<evidence type="ECO:0000256" key="1">
    <source>
        <dbReference type="SAM" id="Phobius"/>
    </source>
</evidence>
<dbReference type="EMBL" id="PFOI01000041">
    <property type="protein sequence ID" value="PIZ70647.1"/>
    <property type="molecule type" value="Genomic_DNA"/>
</dbReference>
<name>A0A2M7UHF6_9BACT</name>
<protein>
    <recommendedName>
        <fullName evidence="4">DUF4878 domain-containing protein</fullName>
    </recommendedName>
</protein>
<keyword evidence="1" id="KW-0812">Transmembrane</keyword>
<evidence type="ECO:0000313" key="2">
    <source>
        <dbReference type="EMBL" id="PIZ70647.1"/>
    </source>
</evidence>
<dbReference type="Gene3D" id="3.10.450.50">
    <property type="match status" value="1"/>
</dbReference>
<sequence length="158" mass="18132">MKSGLKTFLWIFSGVVIFCLALELGWDLRTAWEPQRGLRAWVKFGQEVEKLYRQDKDGGKTPEETMALFLDALRSGDTDQASKYFILDKQDQWREDLVKIKADGYLDEIIDYAESAKKTKEEGSFAWFNIDNTNPNRGSGLIVLEKNNESGVWKISVL</sequence>
<reference evidence="3" key="1">
    <citation type="submission" date="2017-09" db="EMBL/GenBank/DDBJ databases">
        <title>Depth-based differentiation of microbial function through sediment-hosted aquifers and enrichment of novel symbionts in the deep terrestrial subsurface.</title>
        <authorList>
            <person name="Probst A.J."/>
            <person name="Ladd B."/>
            <person name="Jarett J.K."/>
            <person name="Geller-Mcgrath D.E."/>
            <person name="Sieber C.M.K."/>
            <person name="Emerson J.B."/>
            <person name="Anantharaman K."/>
            <person name="Thomas B.C."/>
            <person name="Malmstrom R."/>
            <person name="Stieglmeier M."/>
            <person name="Klingl A."/>
            <person name="Woyke T."/>
            <person name="Ryan C.M."/>
            <person name="Banfield J.F."/>
        </authorList>
    </citation>
    <scope>NUCLEOTIDE SEQUENCE [LARGE SCALE GENOMIC DNA]</scope>
</reference>
<keyword evidence="1" id="KW-1133">Transmembrane helix</keyword>
<evidence type="ECO:0000313" key="3">
    <source>
        <dbReference type="Proteomes" id="UP000231071"/>
    </source>
</evidence>
<dbReference type="Proteomes" id="UP000231071">
    <property type="component" value="Unassembled WGS sequence"/>
</dbReference>
<evidence type="ECO:0008006" key="4">
    <source>
        <dbReference type="Google" id="ProtNLM"/>
    </source>
</evidence>
<accession>A0A2M7UHF6</accession>